<dbReference type="InterPro" id="IPR003864">
    <property type="entry name" value="CSC1/OSCA1-like_7TM"/>
</dbReference>
<dbReference type="Pfam" id="PF13967">
    <property type="entry name" value="RSN1_TM"/>
    <property type="match status" value="1"/>
</dbReference>
<evidence type="ECO:0000256" key="4">
    <source>
        <dbReference type="ARBA" id="ARBA00022692"/>
    </source>
</evidence>
<reference evidence="12 13" key="1">
    <citation type="submission" date="2014-02" db="EMBL/GenBank/DDBJ databases">
        <title>Transposable element dynamics among asymbiotic and ectomycorrhizal Amanita fungi.</title>
        <authorList>
            <consortium name="DOE Joint Genome Institute"/>
            <person name="Hess J."/>
            <person name="Skrede I."/>
            <person name="Wolfe B."/>
            <person name="LaButti K."/>
            <person name="Ohm R.A."/>
            <person name="Grigoriev I.V."/>
            <person name="Pringle A."/>
        </authorList>
    </citation>
    <scope>NUCLEOTIDE SEQUENCE [LARGE SCALE GENOMIC DNA]</scope>
    <source>
        <strain evidence="12 13">SKay4041</strain>
    </source>
</reference>
<feature type="compositionally biased region" description="Low complexity" evidence="7">
    <location>
        <begin position="937"/>
        <end position="951"/>
    </location>
</feature>
<protein>
    <recommendedName>
        <fullName evidence="14">DUF221-domain-containing protein</fullName>
    </recommendedName>
</protein>
<evidence type="ECO:0000259" key="10">
    <source>
        <dbReference type="Pfam" id="PF13967"/>
    </source>
</evidence>
<dbReference type="Pfam" id="PF02714">
    <property type="entry name" value="RSN1_7TM"/>
    <property type="match status" value="1"/>
</dbReference>
<keyword evidence="6 8" id="KW-0472">Membrane</keyword>
<feature type="transmembrane region" description="Helical" evidence="8">
    <location>
        <begin position="637"/>
        <end position="658"/>
    </location>
</feature>
<feature type="compositionally biased region" description="Polar residues" evidence="7">
    <location>
        <begin position="987"/>
        <end position="1000"/>
    </location>
</feature>
<feature type="region of interest" description="Disordered" evidence="7">
    <location>
        <begin position="977"/>
        <end position="1009"/>
    </location>
</feature>
<evidence type="ECO:0000256" key="6">
    <source>
        <dbReference type="ARBA" id="ARBA00023136"/>
    </source>
</evidence>
<feature type="transmembrane region" description="Helical" evidence="8">
    <location>
        <begin position="467"/>
        <end position="486"/>
    </location>
</feature>
<dbReference type="GO" id="GO:0005227">
    <property type="term" value="F:calcium-activated cation channel activity"/>
    <property type="evidence" value="ECO:0007669"/>
    <property type="project" value="InterPro"/>
</dbReference>
<feature type="transmembrane region" description="Helical" evidence="8">
    <location>
        <begin position="152"/>
        <end position="176"/>
    </location>
</feature>
<evidence type="ECO:0000256" key="8">
    <source>
        <dbReference type="SAM" id="Phobius"/>
    </source>
</evidence>
<comment type="similarity">
    <text evidence="2">Belongs to the CSC1 (TC 1.A.17) family.</text>
</comment>
<feature type="transmembrane region" description="Helical" evidence="8">
    <location>
        <begin position="574"/>
        <end position="593"/>
    </location>
</feature>
<keyword evidence="4 8" id="KW-0812">Transmembrane</keyword>
<evidence type="ECO:0000313" key="13">
    <source>
        <dbReference type="Proteomes" id="UP000242287"/>
    </source>
</evidence>
<evidence type="ECO:0000256" key="7">
    <source>
        <dbReference type="SAM" id="MobiDB-lite"/>
    </source>
</evidence>
<feature type="domain" description="CSC1/OSCA1-like 7TM region" evidence="9">
    <location>
        <begin position="372"/>
        <end position="655"/>
    </location>
</feature>
<dbReference type="AlphaFoldDB" id="A0A2A9NNL4"/>
<evidence type="ECO:0000313" key="12">
    <source>
        <dbReference type="EMBL" id="PFH52129.1"/>
    </source>
</evidence>
<name>A0A2A9NNL4_9AGAR</name>
<feature type="region of interest" description="Disordered" evidence="7">
    <location>
        <begin position="879"/>
        <end position="951"/>
    </location>
</feature>
<evidence type="ECO:0000256" key="5">
    <source>
        <dbReference type="ARBA" id="ARBA00022989"/>
    </source>
</evidence>
<dbReference type="PANTHER" id="PTHR13018">
    <property type="entry name" value="PROBABLE MEMBRANE PROTEIN DUF221-RELATED"/>
    <property type="match status" value="1"/>
</dbReference>
<feature type="domain" description="CSC1/OSCA1-like N-terminal transmembrane" evidence="10">
    <location>
        <begin position="24"/>
        <end position="172"/>
    </location>
</feature>
<keyword evidence="13" id="KW-1185">Reference proteome</keyword>
<gene>
    <name evidence="12" type="ORF">AMATHDRAFT_140788</name>
</gene>
<proteinExistence type="inferred from homology"/>
<comment type="subcellular location">
    <subcellularLocation>
        <location evidence="1">Membrane</location>
        <topology evidence="1">Multi-pass membrane protein</topology>
    </subcellularLocation>
</comment>
<accession>A0A2A9NNL4</accession>
<dbReference type="Pfam" id="PF14703">
    <property type="entry name" value="PHM7_cyt"/>
    <property type="match status" value="1"/>
</dbReference>
<feature type="transmembrane region" description="Helical" evidence="8">
    <location>
        <begin position="421"/>
        <end position="447"/>
    </location>
</feature>
<sequence length="1009" mass="114336">MSGIDQAADDLFNDKSRTLAPAAVGSQVLLMSVVSVATILIFNILRPKNKIIYEPKVKYHVGEKQPPRISDSLFGWLPPLIRTKEPELLDKIGMDAVTFLRFNRLLRWLFSGVAFLTCAILIPINITYNLRHVKDKDRDILSILTIRDVGGAWLYAHVVVTYLVSFLIVFCVDIHWRQMIKLRRTWFRSPEYLQSFYARTLVVSKVPKKNQSDEGLRAIFESVRVPYPTTSVHIGRKVGRLPELIEYHNATVRQFEEVLVKYLKGGRLGKKRPTITVGGMFGCGGVKKDAIDFYTAKLKRTEAAIEEYRAQFDTRKPENYGFASMAAVPYAHIVAKILSGKNPKGTTIQLAPNPKDIIWQNMNKSDGEIARKKLLGFLWLALVCFFNTVPLFVISVLANLASLTVYVPFLRDWSQSSPGSFAFVSGVLPPAVSGIFGFFLPIVMRWLTRYMGATTHSSMDRAVIARYYAFLVISQLVIFTLIGVIFNSVKELVEQIGKRTSLSEILEHLGSLPDTINRTYINQASYWLTFFPLRGFLVVFDLAQIVNLLWISFKTHVFGRTPRDIREWTQPPEFQYAIYYSNLLFMAAVGLVFAPLAPLVVVAAAIVFWMGSWVYKYQLMFVFVSKVESGGRIWNVVINRLLFSVLLMQALMILTIGLQYRFSSLQWLSTIPPILIVFAYKIYINRVYIPAFRWYIPSEQEVQVAHVHSALADAKGNRLEKRFRHPAMHAELFTPMLHAKMMPLLGQVYQGKINRDQAKLDEYGGQKMEAQVIPGGIKIAGIDQNDLAYDPALYRRDRGELDWDARSVTSVNLLDNSPVSSSKSAFYANGNGSQPSVRVPGYDRYLANGPTPLQQSEIELSPMESIQEPLLHQAIPGYTHQHHASASRQSLLSSMPPLYHSHSDSMTREAPMHRPQQHSYSQLHDDRRSPVTTRAESPYQQYPPSHSPAASASWQLYHQSSQNMRSHSPAASIQLQQFEHQQHPRSHTPSASQQFGSQNMAGRGAYRGY</sequence>
<keyword evidence="3" id="KW-0813">Transport</keyword>
<feature type="transmembrane region" description="Helical" evidence="8">
    <location>
        <begin position="535"/>
        <end position="553"/>
    </location>
</feature>
<feature type="transmembrane region" description="Helical" evidence="8">
    <location>
        <begin position="664"/>
        <end position="683"/>
    </location>
</feature>
<feature type="transmembrane region" description="Helical" evidence="8">
    <location>
        <begin position="374"/>
        <end position="401"/>
    </location>
</feature>
<feature type="transmembrane region" description="Helical" evidence="8">
    <location>
        <begin position="20"/>
        <end position="45"/>
    </location>
</feature>
<feature type="transmembrane region" description="Helical" evidence="8">
    <location>
        <begin position="599"/>
        <end position="617"/>
    </location>
</feature>
<dbReference type="PANTHER" id="PTHR13018:SF149">
    <property type="entry name" value="DOMAIN PROTEIN, PUTATIVE (AFU_ORTHOLOGUE AFUA_3G11660)-RELATED"/>
    <property type="match status" value="1"/>
</dbReference>
<evidence type="ECO:0000256" key="1">
    <source>
        <dbReference type="ARBA" id="ARBA00004141"/>
    </source>
</evidence>
<feature type="domain" description="CSC1/OSCA1-like cytosolic" evidence="11">
    <location>
        <begin position="198"/>
        <end position="361"/>
    </location>
</feature>
<feature type="compositionally biased region" description="Basic and acidic residues" evidence="7">
    <location>
        <begin position="901"/>
        <end position="912"/>
    </location>
</feature>
<dbReference type="OrthoDB" id="2150324at2759"/>
<dbReference type="InterPro" id="IPR045122">
    <property type="entry name" value="Csc1-like"/>
</dbReference>
<evidence type="ECO:0000259" key="9">
    <source>
        <dbReference type="Pfam" id="PF02714"/>
    </source>
</evidence>
<dbReference type="EMBL" id="KZ301981">
    <property type="protein sequence ID" value="PFH52129.1"/>
    <property type="molecule type" value="Genomic_DNA"/>
</dbReference>
<dbReference type="InterPro" id="IPR032880">
    <property type="entry name" value="CSC1/OSCA1-like_N"/>
</dbReference>
<evidence type="ECO:0000256" key="2">
    <source>
        <dbReference type="ARBA" id="ARBA00007779"/>
    </source>
</evidence>
<dbReference type="GO" id="GO:0005886">
    <property type="term" value="C:plasma membrane"/>
    <property type="evidence" value="ECO:0007669"/>
    <property type="project" value="TreeGrafter"/>
</dbReference>
<dbReference type="InterPro" id="IPR027815">
    <property type="entry name" value="CSC1/OSCA1-like_cyt"/>
</dbReference>
<keyword evidence="5 8" id="KW-1133">Transmembrane helix</keyword>
<dbReference type="Proteomes" id="UP000242287">
    <property type="component" value="Unassembled WGS sequence"/>
</dbReference>
<feature type="transmembrane region" description="Helical" evidence="8">
    <location>
        <begin position="108"/>
        <end position="128"/>
    </location>
</feature>
<organism evidence="12 13">
    <name type="scientific">Amanita thiersii Skay4041</name>
    <dbReference type="NCBI Taxonomy" id="703135"/>
    <lineage>
        <taxon>Eukaryota</taxon>
        <taxon>Fungi</taxon>
        <taxon>Dikarya</taxon>
        <taxon>Basidiomycota</taxon>
        <taxon>Agaricomycotina</taxon>
        <taxon>Agaricomycetes</taxon>
        <taxon>Agaricomycetidae</taxon>
        <taxon>Agaricales</taxon>
        <taxon>Pluteineae</taxon>
        <taxon>Amanitaceae</taxon>
        <taxon>Amanita</taxon>
    </lineage>
</organism>
<evidence type="ECO:0000259" key="11">
    <source>
        <dbReference type="Pfam" id="PF14703"/>
    </source>
</evidence>
<dbReference type="CDD" id="cd22541">
    <property type="entry name" value="SP5_N"/>
    <property type="match status" value="1"/>
</dbReference>
<evidence type="ECO:0000256" key="3">
    <source>
        <dbReference type="ARBA" id="ARBA00022448"/>
    </source>
</evidence>
<evidence type="ECO:0008006" key="14">
    <source>
        <dbReference type="Google" id="ProtNLM"/>
    </source>
</evidence>